<feature type="domain" description="PH" evidence="3">
    <location>
        <begin position="1081"/>
        <end position="1218"/>
    </location>
</feature>
<evidence type="ECO:0000259" key="2">
    <source>
        <dbReference type="Pfam" id="PF24340"/>
    </source>
</evidence>
<organism evidence="5 6">
    <name type="scientific">Glarea lozoyensis (strain ATCC 20868 / MF5171)</name>
    <dbReference type="NCBI Taxonomy" id="1116229"/>
    <lineage>
        <taxon>Eukaryota</taxon>
        <taxon>Fungi</taxon>
        <taxon>Dikarya</taxon>
        <taxon>Ascomycota</taxon>
        <taxon>Pezizomycotina</taxon>
        <taxon>Leotiomycetes</taxon>
        <taxon>Helotiales</taxon>
        <taxon>Helotiaceae</taxon>
        <taxon>Glarea</taxon>
    </lineage>
</organism>
<dbReference type="Pfam" id="PF24344">
    <property type="entry name" value="PH_23"/>
    <property type="match status" value="1"/>
</dbReference>
<accession>S3DD57</accession>
<feature type="compositionally biased region" description="Low complexity" evidence="1">
    <location>
        <begin position="1412"/>
        <end position="1423"/>
    </location>
</feature>
<sequence length="1943" mass="213702">MAPLDPEPPDEDHDPSTTHPAKRKTTANGTPRRASAAKGDSNGISPKPSSGTTTPMRKASAQNKTKTPNTAPARARTGAKKAEPTLLGDFLLGRPSPTRNRRKSVDVVKAEMRENLVGKVQPPGAVKDRVKTWQKANAAAIIIDPLADAASQPDDVGGWENEDDTSVDEEERLRIKFREAKKTNARRKSKEGPEIPKHIPNAAPPKRVISDSHWMKQKKKSPPRSGAALPKNFLQTTSANPTVDKKISDWVKRTESEDSGVEKPKEKPRSRKTSRIDLLGNENRTKSPRDTTLDDGIRIKPSPGHSHDDGIRIRAGGNSPADDGIRVTPSKRRPRSKETQDDSEKEDFQHSASRSRSKGRRSNRSEDDGLRVQPKNDAQHDGIRVKPLRADSVDDGIRVKPLRQKSAHGSTRKDHLDDSSSSGKRTGQNLRIPSDATTKRKTSSHVVSESNVPEDQSSIVSKSPSRNLRYQKQTAQTPPESLADIPFGNSAFSVVELPLGAEAGNTVKRPPPKRNPSFGGVPKALKKVFNEGMKIAHDTVEPPRGGQNHPPSIESWLKGTSDPFVDKPGSPKSTLDVPDSSSTSSRKVSYNKDDLSEKGFTINHDIKKPRNRREQESDGGTEVSADDVSPIETRKTRETLPSMAPVSPLASPGGLKRTPATRNTSSPKTAKKVPLKDAFMDAFRGESSTSHPRKMSNPFLDITGLREREVVTNPRTADQRIARDFGDEALDETPTKRSPKLERAASEEVKREKPLPAFARRTAPTTGTHRLSTILSEVSYSTSSSATGTDTGSEVSQTTVTQDTVLTGPTTSSLSRSTHRSNKSGLKRRLTKHSDLVSMLSLPDAVEPARKQSIRSARSIRTTRNHLETATVQDLMRELVEDETKYKRELKTLVDGVIPVLLTCVLSKSDSALAAGLFNPHRDPSQDSAITKPIVDMGVALERLKSLHNRIPLADADAFISWAQSAHRTYEDYLSAWRAGFQDVVVNLEPATSDKQLAIDEIERDENGDAVGANGERADVAYFLKRPLVRVKFLARTTKGLSNLMKTAKSQKVEEQYQELAQTARRRHKEESARLEDEKANNTDPTRARDPRTLDLVDGVKIDRTRQVCAKDIFHLDLEHSTGQRVGCRVELVLRDKPDDEGDVLICEMDELRRFLLFPPIAKSSISARLGDGKDQVIIMIRGVVDNKEWHELLLLEADDPEAAEEWVELLGSVPLPPPIETIIDSGQQLDALVSSVGIWQDRRQHLMSGGLGLKDIQIPIGERLRRGEEEIAEPSTPDRKRVSQRRAPASFGSLPTSITEESLLSEPVVDLNDAMNKAGSLSTPKRPRAARYHDRSSPIRPSTPKDSADLSSEHSTPTQSREDMKSLEASQRDQDRFGPREVNVPKIRASSTPASPETAKSSTPLKEYMRPQSSPTTPTQQDSPPPPPPHRSPTPKALKKAPVLDTKAARNLNRRTSSPLKHEYQPSDASGTSSAEDSDSETDSTGSYSESSDDEELESVQEAGPVPIYGKRVSPSGSIYSLPNTTLAPSNSASQGPYRKAPVQCDAKDTERHTVMSLSYWNEKGQWVDIYSGPCSLIIGPGWLRAYKMDDYHSNPYQDRPYSSSGSADVDHRSDAATPLPLIAQELTPNVFMQRHTIDIHVRSPPMAESTLKCKGTTVRYHMLTPVACVQLYQSLYESSKNNMTYNKLEEERRINAYGTYGAAVPNNRRNSWFGRRNSYRASARAPSEMVSEQSGRSSQSRMSALRLRLSGGSIFNIAKSSIDVSQGGNRSGTNSLGSSEYSGITPPRTPTSMFSGSGGANIADLGSENIRVRLYQLATTSKWEDKRYAYLTVTPPPPGRRPNSTLRHGIEKHIIVTRREHNHRDGPGEVIIDEVLGANCFQMVGVKGVMVTIWDDIRGPNGEIGQIGASGGVAGRQRKFLFQTSWVAHANWIFGICSAGR</sequence>
<feature type="compositionally biased region" description="Basic residues" evidence="1">
    <location>
        <begin position="817"/>
        <end position="829"/>
    </location>
</feature>
<feature type="compositionally biased region" description="Polar residues" evidence="1">
    <location>
        <begin position="794"/>
        <end position="809"/>
    </location>
</feature>
<dbReference type="InterPro" id="IPR056223">
    <property type="entry name" value="PH_24"/>
</dbReference>
<feature type="compositionally biased region" description="Polar residues" evidence="1">
    <location>
        <begin position="444"/>
        <end position="479"/>
    </location>
</feature>
<feature type="compositionally biased region" description="Polar residues" evidence="1">
    <location>
        <begin position="579"/>
        <end position="588"/>
    </location>
</feature>
<dbReference type="STRING" id="1116229.S3DD57"/>
<protein>
    <submittedName>
        <fullName evidence="5">Uncharacterized protein</fullName>
    </submittedName>
</protein>
<feature type="region of interest" description="Disordered" evidence="1">
    <location>
        <begin position="726"/>
        <end position="751"/>
    </location>
</feature>
<feature type="compositionally biased region" description="Basic and acidic residues" evidence="1">
    <location>
        <begin position="733"/>
        <end position="751"/>
    </location>
</feature>
<feature type="region of interest" description="Disordered" evidence="1">
    <location>
        <begin position="1266"/>
        <end position="1299"/>
    </location>
</feature>
<feature type="compositionally biased region" description="Basic and acidic residues" evidence="1">
    <location>
        <begin position="1069"/>
        <end position="1091"/>
    </location>
</feature>
<feature type="region of interest" description="Disordered" evidence="1">
    <location>
        <begin position="1766"/>
        <end position="1792"/>
    </location>
</feature>
<dbReference type="EMBL" id="KE145354">
    <property type="protein sequence ID" value="EPE35665.1"/>
    <property type="molecule type" value="Genomic_DNA"/>
</dbReference>
<dbReference type="OrthoDB" id="5408934at2759"/>
<feature type="compositionally biased region" description="Basic residues" evidence="1">
    <location>
        <begin position="353"/>
        <end position="362"/>
    </location>
</feature>
<feature type="compositionally biased region" description="Basic and acidic residues" evidence="1">
    <location>
        <begin position="336"/>
        <end position="349"/>
    </location>
</feature>
<feature type="compositionally biased region" description="Basic and acidic residues" evidence="1">
    <location>
        <begin position="283"/>
        <end position="298"/>
    </location>
</feature>
<dbReference type="RefSeq" id="XP_008077744.1">
    <property type="nucleotide sequence ID" value="XM_008079553.1"/>
</dbReference>
<feature type="compositionally biased region" description="Basic and acidic residues" evidence="1">
    <location>
        <begin position="243"/>
        <end position="267"/>
    </location>
</feature>
<feature type="compositionally biased region" description="Basic and acidic residues" evidence="1">
    <location>
        <begin position="1361"/>
        <end position="1380"/>
    </location>
</feature>
<feature type="domain" description="DBL homology" evidence="2">
    <location>
        <begin position="868"/>
        <end position="1068"/>
    </location>
</feature>
<feature type="domain" description="PH" evidence="4">
    <location>
        <begin position="1545"/>
        <end position="1695"/>
    </location>
</feature>
<dbReference type="Pfam" id="PF24340">
    <property type="entry name" value="DH_2"/>
    <property type="match status" value="1"/>
</dbReference>
<dbReference type="GeneID" id="19470406"/>
<feature type="compositionally biased region" description="Pro residues" evidence="1">
    <location>
        <begin position="1424"/>
        <end position="1433"/>
    </location>
</feature>
<feature type="compositionally biased region" description="Polar residues" evidence="1">
    <location>
        <begin position="1766"/>
        <end position="1784"/>
    </location>
</feature>
<feature type="region of interest" description="Disordered" evidence="1">
    <location>
        <begin position="538"/>
        <end position="671"/>
    </location>
</feature>
<dbReference type="KEGG" id="glz:GLAREA_11365"/>
<feature type="region of interest" description="Disordered" evidence="1">
    <location>
        <begin position="503"/>
        <end position="522"/>
    </location>
</feature>
<evidence type="ECO:0000256" key="1">
    <source>
        <dbReference type="SAM" id="MobiDB-lite"/>
    </source>
</evidence>
<evidence type="ECO:0000313" key="5">
    <source>
        <dbReference type="EMBL" id="EPE35665.1"/>
    </source>
</evidence>
<feature type="compositionally biased region" description="Acidic residues" evidence="1">
    <location>
        <begin position="160"/>
        <end position="170"/>
    </location>
</feature>
<dbReference type="OMA" id="FMIQMKS"/>
<feature type="compositionally biased region" description="Low complexity" evidence="1">
    <location>
        <begin position="780"/>
        <end position="793"/>
    </location>
</feature>
<dbReference type="InterPro" id="IPR056416">
    <property type="entry name" value="DH_2_fung"/>
</dbReference>
<feature type="compositionally biased region" description="Polar residues" evidence="1">
    <location>
        <begin position="42"/>
        <end position="70"/>
    </location>
</feature>
<feature type="compositionally biased region" description="Basic and acidic residues" evidence="1">
    <location>
        <begin position="171"/>
        <end position="182"/>
    </location>
</feature>
<feature type="region of interest" description="Disordered" evidence="1">
    <location>
        <begin position="1058"/>
        <end position="1091"/>
    </location>
</feature>
<evidence type="ECO:0000259" key="4">
    <source>
        <dbReference type="Pfam" id="PF24345"/>
    </source>
</evidence>
<proteinExistence type="predicted"/>
<dbReference type="HOGENOM" id="CLU_001441_0_0_1"/>
<dbReference type="InterPro" id="IPR056222">
    <property type="entry name" value="PH_23"/>
</dbReference>
<feature type="compositionally biased region" description="Polar residues" evidence="1">
    <location>
        <begin position="419"/>
        <end position="431"/>
    </location>
</feature>
<feature type="compositionally biased region" description="Polar residues" evidence="1">
    <location>
        <begin position="1390"/>
        <end position="1405"/>
    </location>
</feature>
<evidence type="ECO:0000259" key="3">
    <source>
        <dbReference type="Pfam" id="PF24344"/>
    </source>
</evidence>
<reference evidence="5 6" key="1">
    <citation type="journal article" date="2013" name="BMC Genomics">
        <title>Genomics-driven discovery of the pneumocandin biosynthetic gene cluster in the fungus Glarea lozoyensis.</title>
        <authorList>
            <person name="Chen L."/>
            <person name="Yue Q."/>
            <person name="Zhang X."/>
            <person name="Xiang M."/>
            <person name="Wang C."/>
            <person name="Li S."/>
            <person name="Che Y."/>
            <person name="Ortiz-Lopez F.J."/>
            <person name="Bills G.F."/>
            <person name="Liu X."/>
            <person name="An Z."/>
        </authorList>
    </citation>
    <scope>NUCLEOTIDE SEQUENCE [LARGE SCALE GENOMIC DNA]</scope>
    <source>
        <strain evidence="6">ATCC 20868 / MF5171</strain>
    </source>
</reference>
<name>S3DD57_GLAL2</name>
<dbReference type="Proteomes" id="UP000016922">
    <property type="component" value="Unassembled WGS sequence"/>
</dbReference>
<gene>
    <name evidence="5" type="ORF">GLAREA_11365</name>
</gene>
<feature type="region of interest" description="Disordered" evidence="1">
    <location>
        <begin position="1"/>
        <end position="103"/>
    </location>
</feature>
<feature type="region of interest" description="Disordered" evidence="1">
    <location>
        <begin position="780"/>
        <end position="829"/>
    </location>
</feature>
<dbReference type="eggNOG" id="ENOG502QUWF">
    <property type="taxonomic scope" value="Eukaryota"/>
</dbReference>
<dbReference type="Pfam" id="PF24345">
    <property type="entry name" value="PH_24"/>
    <property type="match status" value="1"/>
</dbReference>
<feature type="compositionally biased region" description="Basic and acidic residues" evidence="1">
    <location>
        <begin position="377"/>
        <end position="398"/>
    </location>
</feature>
<feature type="region of interest" description="Disordered" evidence="1">
    <location>
        <begin position="1317"/>
        <end position="1511"/>
    </location>
</feature>
<evidence type="ECO:0000313" key="6">
    <source>
        <dbReference type="Proteomes" id="UP000016922"/>
    </source>
</evidence>
<feature type="compositionally biased region" description="Basic and acidic residues" evidence="1">
    <location>
        <begin position="604"/>
        <end position="616"/>
    </location>
</feature>
<keyword evidence="6" id="KW-1185">Reference proteome</keyword>
<feature type="region of interest" description="Disordered" evidence="1">
    <location>
        <begin position="150"/>
        <end position="484"/>
    </location>
</feature>